<reference evidence="5" key="1">
    <citation type="submission" date="2020-10" db="EMBL/GenBank/DDBJ databases">
        <authorList>
            <person name="Gilroy R."/>
        </authorList>
    </citation>
    <scope>NUCLEOTIDE SEQUENCE</scope>
    <source>
        <strain evidence="5">CHK176-6737</strain>
    </source>
</reference>
<feature type="domain" description="Alpha fucosidase A-like C-terminal" evidence="3">
    <location>
        <begin position="808"/>
        <end position="891"/>
    </location>
</feature>
<evidence type="ECO:0000313" key="5">
    <source>
        <dbReference type="EMBL" id="HIU68328.1"/>
    </source>
</evidence>
<feature type="domain" description="Glycosyl hydrolase family 95 catalytic" evidence="4">
    <location>
        <begin position="614"/>
        <end position="801"/>
    </location>
</feature>
<reference evidence="5" key="2">
    <citation type="journal article" date="2021" name="PeerJ">
        <title>Extensive microbial diversity within the chicken gut microbiome revealed by metagenomics and culture.</title>
        <authorList>
            <person name="Gilroy R."/>
            <person name="Ravi A."/>
            <person name="Getino M."/>
            <person name="Pursley I."/>
            <person name="Horton D.L."/>
            <person name="Alikhan N.F."/>
            <person name="Baker D."/>
            <person name="Gharbi K."/>
            <person name="Hall N."/>
            <person name="Watson M."/>
            <person name="Adriaenssens E.M."/>
            <person name="Foster-Nyarko E."/>
            <person name="Jarju S."/>
            <person name="Secka A."/>
            <person name="Antonio M."/>
            <person name="Oren A."/>
            <person name="Chaudhuri R.R."/>
            <person name="La Ragione R."/>
            <person name="Hildebrand F."/>
            <person name="Pallen M.J."/>
        </authorList>
    </citation>
    <scope>NUCLEOTIDE SEQUENCE</scope>
    <source>
        <strain evidence="5">CHK176-6737</strain>
    </source>
</reference>
<protein>
    <submittedName>
        <fullName evidence="5">Glycoside hydrolase N-terminal domain-containing protein</fullName>
    </submittedName>
</protein>
<evidence type="ECO:0000256" key="1">
    <source>
        <dbReference type="SAM" id="SignalP"/>
    </source>
</evidence>
<feature type="signal peptide" evidence="1">
    <location>
        <begin position="1"/>
        <end position="29"/>
    </location>
</feature>
<accession>A0A9D1SMY7</accession>
<dbReference type="Pfam" id="PF22124">
    <property type="entry name" value="Glyco_hydro_95_cat"/>
    <property type="match status" value="2"/>
</dbReference>
<dbReference type="InterPro" id="IPR027414">
    <property type="entry name" value="GH95_N_dom"/>
</dbReference>
<dbReference type="PANTHER" id="PTHR31084">
    <property type="entry name" value="ALPHA-L-FUCOSIDASE 2"/>
    <property type="match status" value="1"/>
</dbReference>
<gene>
    <name evidence="5" type="ORF">IAD23_00020</name>
</gene>
<dbReference type="AlphaFoldDB" id="A0A9D1SMY7"/>
<dbReference type="Proteomes" id="UP000824125">
    <property type="component" value="Unassembled WGS sequence"/>
</dbReference>
<dbReference type="Pfam" id="PF21307">
    <property type="entry name" value="Glyco_hydro_95_C"/>
    <property type="match status" value="1"/>
</dbReference>
<dbReference type="Gene3D" id="2.70.98.50">
    <property type="entry name" value="putative glycoside hydrolase family protein from bacillus halodurans"/>
    <property type="match status" value="1"/>
</dbReference>
<sequence>MKKLKVIICMLMIVCLAVPFVSCSTASEAADIATLFENTTAFSYSTDYTELKANKTNSTNDWRQGMISGNGLQGVITSGAPYSDSLIFQNMHFILPNKNVRYCPDTADELPTVKQNIVNGEDIVDNASYDDVYSFHPGGALRIDQDKEKLQDYLRYTNYETAEVGVRYTDKNGTWERLTFTSRADGATFTKITKSSNGEKLNLTLSFDDISAFANYGDGCEVDLKYKKIAFPQSDALGFAAHYPNYENSELKDGGYATVTYVVTENGSAKTVMGDEVKDEQYVSDSNPQLEITNADAVYLVTISDRTYDMGSYADFDAAQEYELTNELYAQAKATAQKYINGSTFDYNAALQAHLSLYTPEYSAVTLSLQGGDSAVANETLLKEQKGAKEISSALAERVYQSGRYAYLCSSGSSTPRLYGMWTGEWNPGWGSKYTMDANVNLQTSSMNSGNMPASYTGYAYFILRQLPDWEENAMATHGYTDAIQAPVNTDGDKAVITETCYPYPFRYWNAGASWLILPLYETLQSWGNIQIPLSDEIDLDALRSVLSPTAEDLTDEQIAAIETRGYLRLEEDILLPLLTKSANYWDQMLTPEYYTDADGNIHYEAGKTALQRGERYCILPSYSPENNPSNYPSPSDANTAIDIAACRSNLEMLISVLNDLGQTQTVDYWQTMIDQLPPYLFDETGALKEWACNQFEENNEHRHLSHLYCAWPLDETQTDARLARACMQAIANRESENEASHALVHRSLIAARLKDRISLTDALLNLMNHKIYYDSLMTNHDYDRGSCYCTDFAIGYLGIINESLVYSDTERIEILPALPESGFNAGTLTGLRTRTRAVITNLTWDTDAKTAEVTIQSEIDQTIEVACGLSVGSDTRTVTMKAGESQTIQFML</sequence>
<dbReference type="GO" id="GO:0005975">
    <property type="term" value="P:carbohydrate metabolic process"/>
    <property type="evidence" value="ECO:0007669"/>
    <property type="project" value="InterPro"/>
</dbReference>
<dbReference type="InterPro" id="IPR049053">
    <property type="entry name" value="AFCA-like_C"/>
</dbReference>
<dbReference type="InterPro" id="IPR008928">
    <property type="entry name" value="6-hairpin_glycosidase_sf"/>
</dbReference>
<name>A0A9D1SMY7_9FIRM</name>
<dbReference type="Gene3D" id="2.60.40.1180">
    <property type="entry name" value="Golgi alpha-mannosidase II"/>
    <property type="match status" value="1"/>
</dbReference>
<dbReference type="InterPro" id="IPR054363">
    <property type="entry name" value="GH95_cat"/>
</dbReference>
<dbReference type="GO" id="GO:0004560">
    <property type="term" value="F:alpha-L-fucosidase activity"/>
    <property type="evidence" value="ECO:0007669"/>
    <property type="project" value="TreeGrafter"/>
</dbReference>
<feature type="domain" description="Glycosyl hydrolase family 95 catalytic" evidence="4">
    <location>
        <begin position="347"/>
        <end position="523"/>
    </location>
</feature>
<dbReference type="PANTHER" id="PTHR31084:SF0">
    <property type="entry name" value="ALPHA-L-FUCOSIDASE 2"/>
    <property type="match status" value="1"/>
</dbReference>
<keyword evidence="1" id="KW-0732">Signal</keyword>
<proteinExistence type="predicted"/>
<evidence type="ECO:0000259" key="4">
    <source>
        <dbReference type="Pfam" id="PF22124"/>
    </source>
</evidence>
<dbReference type="EMBL" id="DVNM01000001">
    <property type="protein sequence ID" value="HIU68328.1"/>
    <property type="molecule type" value="Genomic_DNA"/>
</dbReference>
<keyword evidence="5" id="KW-0378">Hydrolase</keyword>
<evidence type="ECO:0000259" key="3">
    <source>
        <dbReference type="Pfam" id="PF21307"/>
    </source>
</evidence>
<organism evidence="5 6">
    <name type="scientific">Candidatus Scybalenecus merdavium</name>
    <dbReference type="NCBI Taxonomy" id="2840939"/>
    <lineage>
        <taxon>Bacteria</taxon>
        <taxon>Bacillati</taxon>
        <taxon>Bacillota</taxon>
        <taxon>Clostridia</taxon>
        <taxon>Eubacteriales</taxon>
        <taxon>Oscillospiraceae</taxon>
        <taxon>Oscillospiraceae incertae sedis</taxon>
        <taxon>Candidatus Scybalenecus</taxon>
    </lineage>
</organism>
<comment type="caution">
    <text evidence="5">The sequence shown here is derived from an EMBL/GenBank/DDBJ whole genome shotgun (WGS) entry which is preliminary data.</text>
</comment>
<feature type="domain" description="Glycosyl hydrolase family 95 N-terminal" evidence="2">
    <location>
        <begin position="60"/>
        <end position="302"/>
    </location>
</feature>
<dbReference type="InterPro" id="IPR013780">
    <property type="entry name" value="Glyco_hydro_b"/>
</dbReference>
<evidence type="ECO:0000313" key="6">
    <source>
        <dbReference type="Proteomes" id="UP000824125"/>
    </source>
</evidence>
<evidence type="ECO:0000259" key="2">
    <source>
        <dbReference type="Pfam" id="PF14498"/>
    </source>
</evidence>
<dbReference type="SUPFAM" id="SSF48208">
    <property type="entry name" value="Six-hairpin glycosidases"/>
    <property type="match status" value="1"/>
</dbReference>
<dbReference type="Pfam" id="PF14498">
    <property type="entry name" value="Glyco_hyd_65N_2"/>
    <property type="match status" value="1"/>
</dbReference>
<feature type="chain" id="PRO_5038693484" evidence="1">
    <location>
        <begin position="30"/>
        <end position="893"/>
    </location>
</feature>